<evidence type="ECO:0000313" key="3">
    <source>
        <dbReference type="Proteomes" id="UP001229081"/>
    </source>
</evidence>
<dbReference type="RefSeq" id="WP_065046630.1">
    <property type="nucleotide sequence ID" value="NZ_JAUFSA010000001.1"/>
</dbReference>
<keyword evidence="1" id="KW-1133">Transmembrane helix</keyword>
<sequence length="254" mass="26921">MWTYVVCLGIGVLIDPARIGIAAILTSRRQAVRTLVAFWAGGILAGVAVGIAVLVLLRDVALVAIQTANSTMNDFRNAVVVLAGGRLHVALGLIALFFLATMVARDRARVGAPVLVTAGGGGEMLDVATPPGKETVFTRLAARTQSMVECGFAWPAFVAGLGASVPPIEGPMALTVIMASNSPTGTQFSAFIVYMLLVLVFVEVPLVAYFVAPRKTQTVMLFMNTWLRANRRRVIEFTLALTAAIFLIKGFGSL</sequence>
<evidence type="ECO:0000256" key="1">
    <source>
        <dbReference type="SAM" id="Phobius"/>
    </source>
</evidence>
<reference evidence="2" key="1">
    <citation type="submission" date="2023-06" db="EMBL/GenBank/DDBJ databases">
        <title>Identification of two novel mycobacterium reveal diversities and complexities of Mycobacterium gordonae clade.</title>
        <authorList>
            <person name="Matsumoto Y."/>
            <person name="Nakamura S."/>
            <person name="Motooka D."/>
            <person name="Fukushima K."/>
        </authorList>
    </citation>
    <scope>NUCLEOTIDE SEQUENCE</scope>
    <source>
        <strain evidence="2">TY812</strain>
    </source>
</reference>
<accession>A0A4R5WPR3</accession>
<feature type="transmembrane region" description="Helical" evidence="1">
    <location>
        <begin position="78"/>
        <end position="100"/>
    </location>
</feature>
<organism evidence="2 3">
    <name type="scientific">Mycobacterium paragordonae</name>
    <dbReference type="NCBI Taxonomy" id="1389713"/>
    <lineage>
        <taxon>Bacteria</taxon>
        <taxon>Bacillati</taxon>
        <taxon>Actinomycetota</taxon>
        <taxon>Actinomycetes</taxon>
        <taxon>Mycobacteriales</taxon>
        <taxon>Mycobacteriaceae</taxon>
        <taxon>Mycobacterium</taxon>
    </lineage>
</organism>
<dbReference type="Pfam" id="PF11139">
    <property type="entry name" value="SfLAP"/>
    <property type="match status" value="1"/>
</dbReference>
<protein>
    <submittedName>
        <fullName evidence="2">GAP family protein</fullName>
    </submittedName>
</protein>
<comment type="caution">
    <text evidence="2">The sequence shown here is derived from an EMBL/GenBank/DDBJ whole genome shotgun (WGS) entry which is preliminary data.</text>
</comment>
<feature type="transmembrane region" description="Helical" evidence="1">
    <location>
        <begin position="233"/>
        <end position="252"/>
    </location>
</feature>
<dbReference type="AlphaFoldDB" id="A0A4R5WPR3"/>
<gene>
    <name evidence="2" type="ORF">QXL92_11400</name>
</gene>
<feature type="transmembrane region" description="Helical" evidence="1">
    <location>
        <begin position="188"/>
        <end position="212"/>
    </location>
</feature>
<dbReference type="Proteomes" id="UP001229081">
    <property type="component" value="Unassembled WGS sequence"/>
</dbReference>
<keyword evidence="1" id="KW-0812">Transmembrane</keyword>
<feature type="transmembrane region" description="Helical" evidence="1">
    <location>
        <begin position="38"/>
        <end position="57"/>
    </location>
</feature>
<evidence type="ECO:0000313" key="2">
    <source>
        <dbReference type="EMBL" id="MDP7735347.1"/>
    </source>
</evidence>
<dbReference type="EMBL" id="JAUFSA010000001">
    <property type="protein sequence ID" value="MDP7735347.1"/>
    <property type="molecule type" value="Genomic_DNA"/>
</dbReference>
<name>A0A4R5WPR3_9MYCO</name>
<dbReference type="InterPro" id="IPR021315">
    <property type="entry name" value="Gap/Sap"/>
</dbReference>
<proteinExistence type="predicted"/>
<keyword evidence="1" id="KW-0472">Membrane</keyword>